<dbReference type="Proteomes" id="UP001058682">
    <property type="component" value="Chromosome"/>
</dbReference>
<dbReference type="SUPFAM" id="SSF51556">
    <property type="entry name" value="Metallo-dependent hydrolases"/>
    <property type="match status" value="1"/>
</dbReference>
<dbReference type="EMBL" id="CP038802">
    <property type="protein sequence ID" value="UTY29142.1"/>
    <property type="molecule type" value="Genomic_DNA"/>
</dbReference>
<dbReference type="InterPro" id="IPR050138">
    <property type="entry name" value="DHOase/Allantoinase_Hydrolase"/>
</dbReference>
<evidence type="ECO:0000256" key="1">
    <source>
        <dbReference type="ARBA" id="ARBA00002368"/>
    </source>
</evidence>
<evidence type="ECO:0000313" key="6">
    <source>
        <dbReference type="Proteomes" id="UP001058682"/>
    </source>
</evidence>
<name>A0AAE9MWE1_9SPIR</name>
<comment type="function">
    <text evidence="1">Catalyzes the reversible cyclization of carbamoyl aspartate to dihydroorotate.</text>
</comment>
<dbReference type="PANTHER" id="PTHR43668:SF2">
    <property type="entry name" value="ALLANTOINASE"/>
    <property type="match status" value="1"/>
</dbReference>
<dbReference type="PROSITE" id="PS00482">
    <property type="entry name" value="DIHYDROOROTASE_1"/>
    <property type="match status" value="1"/>
</dbReference>
<evidence type="ECO:0000313" key="4">
    <source>
        <dbReference type="EMBL" id="UTY29142.1"/>
    </source>
</evidence>
<dbReference type="RefSeq" id="WP_044977488.1">
    <property type="nucleotide sequence ID" value="NZ_CP009228.1"/>
</dbReference>
<dbReference type="GO" id="GO:0004038">
    <property type="term" value="F:allantoinase activity"/>
    <property type="evidence" value="ECO:0007669"/>
    <property type="project" value="TreeGrafter"/>
</dbReference>
<dbReference type="EMBL" id="CP038804">
    <property type="protein sequence ID" value="UTY33987.1"/>
    <property type="molecule type" value="Genomic_DNA"/>
</dbReference>
<gene>
    <name evidence="5" type="ORF">E4N74_08200</name>
    <name evidence="4" type="ORF">E4N76_09245</name>
</gene>
<accession>A0AAE9MWE1</accession>
<proteinExistence type="predicted"/>
<dbReference type="GO" id="GO:0046872">
    <property type="term" value="F:metal ion binding"/>
    <property type="evidence" value="ECO:0007669"/>
    <property type="project" value="UniProtKB-KW"/>
</dbReference>
<dbReference type="GO" id="GO:0006145">
    <property type="term" value="P:purine nucleobase catabolic process"/>
    <property type="evidence" value="ECO:0007669"/>
    <property type="project" value="TreeGrafter"/>
</dbReference>
<dbReference type="Proteomes" id="UP001059401">
    <property type="component" value="Chromosome"/>
</dbReference>
<dbReference type="PANTHER" id="PTHR43668">
    <property type="entry name" value="ALLANTOINASE"/>
    <property type="match status" value="1"/>
</dbReference>
<dbReference type="InterPro" id="IPR002195">
    <property type="entry name" value="Dihydroorotase_CS"/>
</dbReference>
<dbReference type="KEGG" id="tpk:JO40_01085"/>
<reference evidence="5" key="1">
    <citation type="submission" date="2019-04" db="EMBL/GenBank/DDBJ databases">
        <title>Whole genome sequencing of oral phylogroup 2 treponemes.</title>
        <authorList>
            <person name="Chan Y."/>
            <person name="Zeng H.H."/>
            <person name="Yu X.L."/>
            <person name="Leung W.K."/>
            <person name="Watt R.M."/>
        </authorList>
    </citation>
    <scope>NUCLEOTIDE SEQUENCE</scope>
    <source>
        <strain evidence="5">OMZ 835</strain>
        <strain evidence="4">OMZ 847</strain>
    </source>
</reference>
<evidence type="ECO:0000313" key="5">
    <source>
        <dbReference type="EMBL" id="UTY33987.1"/>
    </source>
</evidence>
<protein>
    <submittedName>
        <fullName evidence="5">Dihydroorotase</fullName>
    </submittedName>
</protein>
<evidence type="ECO:0000256" key="3">
    <source>
        <dbReference type="ARBA" id="ARBA00022801"/>
    </source>
</evidence>
<dbReference type="GO" id="GO:0005737">
    <property type="term" value="C:cytoplasm"/>
    <property type="evidence" value="ECO:0007669"/>
    <property type="project" value="TreeGrafter"/>
</dbReference>
<dbReference type="Gene3D" id="3.20.20.140">
    <property type="entry name" value="Metal-dependent hydrolases"/>
    <property type="match status" value="1"/>
</dbReference>
<keyword evidence="3" id="KW-0378">Hydrolase</keyword>
<organism evidence="5 6">
    <name type="scientific">Treponema putidum</name>
    <dbReference type="NCBI Taxonomy" id="221027"/>
    <lineage>
        <taxon>Bacteria</taxon>
        <taxon>Pseudomonadati</taxon>
        <taxon>Spirochaetota</taxon>
        <taxon>Spirochaetia</taxon>
        <taxon>Spirochaetales</taxon>
        <taxon>Treponemataceae</taxon>
        <taxon>Treponema</taxon>
    </lineage>
</organism>
<keyword evidence="2" id="KW-0479">Metal-binding</keyword>
<keyword evidence="7" id="KW-1185">Reference proteome</keyword>
<evidence type="ECO:0000313" key="7">
    <source>
        <dbReference type="Proteomes" id="UP001059401"/>
    </source>
</evidence>
<dbReference type="AlphaFoldDB" id="A0AAE9MWE1"/>
<sequence>MIDSHVHLRDGLLSEKETIVHALSLACPAGFTAFFDMPNTNPPLTSGKAVLDRFALAEKSIKEAGFPAFYGVYGGLTSDSLQIEEMVLFYKKNFPRIVGFKMFAGHSTGNMGIVEKEEQRKVYASLKKFDYRGVLAIHCEKESLMNNSIFDIENPLTYSLARPPIAETESIKDQIELMQSEGFKGHLHVCHISTKEGIRLVSEAKKRGLNISCGATAHHALLNTDAYKKSGIFVKMNPPLREKEEQEAVFSSLISGGVDWIESDHAPHTYEDKKKGASGIPGFAGSLILLKELRKAGCSEKRLDELCGKAVNRIFKLNLAYKVPSNTEIEASLPSLRAGYPFDAFEFM</sequence>
<dbReference type="InterPro" id="IPR032466">
    <property type="entry name" value="Metal_Hydrolase"/>
</dbReference>
<evidence type="ECO:0000256" key="2">
    <source>
        <dbReference type="ARBA" id="ARBA00022723"/>
    </source>
</evidence>